<feature type="chain" id="PRO_5047226218" evidence="7">
    <location>
        <begin position="25"/>
        <end position="181"/>
    </location>
</feature>
<dbReference type="Pfam" id="PF04234">
    <property type="entry name" value="CopC"/>
    <property type="match status" value="1"/>
</dbReference>
<dbReference type="EMBL" id="JBHTCJ010000006">
    <property type="protein sequence ID" value="MFC7342496.1"/>
    <property type="molecule type" value="Genomic_DNA"/>
</dbReference>
<feature type="transmembrane region" description="Helical" evidence="6">
    <location>
        <begin position="155"/>
        <end position="176"/>
    </location>
</feature>
<dbReference type="Gene3D" id="2.60.40.1220">
    <property type="match status" value="1"/>
</dbReference>
<dbReference type="PANTHER" id="PTHR34820">
    <property type="entry name" value="INNER MEMBRANE PROTEIN YEBZ"/>
    <property type="match status" value="1"/>
</dbReference>
<evidence type="ECO:0000256" key="4">
    <source>
        <dbReference type="ARBA" id="ARBA00023008"/>
    </source>
</evidence>
<reference evidence="10" key="1">
    <citation type="journal article" date="2019" name="Int. J. Syst. Evol. Microbiol.">
        <title>The Global Catalogue of Microorganisms (GCM) 10K type strain sequencing project: providing services to taxonomists for standard genome sequencing and annotation.</title>
        <authorList>
            <consortium name="The Broad Institute Genomics Platform"/>
            <consortium name="The Broad Institute Genome Sequencing Center for Infectious Disease"/>
            <person name="Wu L."/>
            <person name="Ma J."/>
        </authorList>
    </citation>
    <scope>NUCLEOTIDE SEQUENCE [LARGE SCALE GENOMIC DNA]</scope>
    <source>
        <strain evidence="10">WLHS5</strain>
    </source>
</reference>
<dbReference type="PANTHER" id="PTHR34820:SF4">
    <property type="entry name" value="INNER MEMBRANE PROTEIN YEBZ"/>
    <property type="match status" value="1"/>
</dbReference>
<dbReference type="RefSeq" id="WP_380668433.1">
    <property type="nucleotide sequence ID" value="NZ_JBHTCJ010000006.1"/>
</dbReference>
<dbReference type="Proteomes" id="UP001596504">
    <property type="component" value="Unassembled WGS sequence"/>
</dbReference>
<proteinExistence type="predicted"/>
<feature type="compositionally biased region" description="Low complexity" evidence="5">
    <location>
        <begin position="127"/>
        <end position="138"/>
    </location>
</feature>
<dbReference type="InterPro" id="IPR007348">
    <property type="entry name" value="CopC_dom"/>
</dbReference>
<sequence length="181" mass="18540">MRRLLAVGALALAALLGSASPALAHNVLVGSDPADGAQLQTGPQEVRLSFDQPVKQGDQYNTVTVVGPKGEHWTSGPARVEGSSVTVPVRELGPAGDYAVGYRVLSNDGHPVSGKVGFRLTTAGNGTPAPQTEQAPQAPDSPEQEQQSGSGGMPIWPWIVGAVIVVALGLVLALRLGKPKG</sequence>
<gene>
    <name evidence="9" type="ORF">ACFQRI_13900</name>
</gene>
<evidence type="ECO:0000256" key="3">
    <source>
        <dbReference type="ARBA" id="ARBA00022729"/>
    </source>
</evidence>
<evidence type="ECO:0000313" key="9">
    <source>
        <dbReference type="EMBL" id="MFC7342496.1"/>
    </source>
</evidence>
<keyword evidence="10" id="KW-1185">Reference proteome</keyword>
<comment type="caution">
    <text evidence="9">The sequence shown here is derived from an EMBL/GenBank/DDBJ whole genome shotgun (WGS) entry which is preliminary data.</text>
</comment>
<evidence type="ECO:0000259" key="8">
    <source>
        <dbReference type="Pfam" id="PF04234"/>
    </source>
</evidence>
<feature type="signal peptide" evidence="7">
    <location>
        <begin position="1"/>
        <end position="24"/>
    </location>
</feature>
<dbReference type="InterPro" id="IPR014755">
    <property type="entry name" value="Cu-Rt/internalin_Ig-like"/>
</dbReference>
<name>A0ABW2LJ03_9PSEU</name>
<evidence type="ECO:0000256" key="7">
    <source>
        <dbReference type="SAM" id="SignalP"/>
    </source>
</evidence>
<keyword evidence="2" id="KW-0479">Metal-binding</keyword>
<comment type="subcellular location">
    <subcellularLocation>
        <location evidence="1">Cell envelope</location>
    </subcellularLocation>
</comment>
<accession>A0ABW2LJ03</accession>
<evidence type="ECO:0000256" key="2">
    <source>
        <dbReference type="ARBA" id="ARBA00022723"/>
    </source>
</evidence>
<dbReference type="InterPro" id="IPR032694">
    <property type="entry name" value="CopC/D"/>
</dbReference>
<organism evidence="9 10">
    <name type="scientific">Saccharopolyspora griseoalba</name>
    <dbReference type="NCBI Taxonomy" id="1431848"/>
    <lineage>
        <taxon>Bacteria</taxon>
        <taxon>Bacillati</taxon>
        <taxon>Actinomycetota</taxon>
        <taxon>Actinomycetes</taxon>
        <taxon>Pseudonocardiales</taxon>
        <taxon>Pseudonocardiaceae</taxon>
        <taxon>Saccharopolyspora</taxon>
    </lineage>
</organism>
<feature type="domain" description="CopC" evidence="8">
    <location>
        <begin position="25"/>
        <end position="119"/>
    </location>
</feature>
<evidence type="ECO:0000256" key="5">
    <source>
        <dbReference type="SAM" id="MobiDB-lite"/>
    </source>
</evidence>
<feature type="region of interest" description="Disordered" evidence="5">
    <location>
        <begin position="115"/>
        <end position="152"/>
    </location>
</feature>
<keyword evidence="4" id="KW-0186">Copper</keyword>
<keyword evidence="6" id="KW-0472">Membrane</keyword>
<keyword evidence="6" id="KW-0812">Transmembrane</keyword>
<keyword evidence="6" id="KW-1133">Transmembrane helix</keyword>
<evidence type="ECO:0000313" key="10">
    <source>
        <dbReference type="Proteomes" id="UP001596504"/>
    </source>
</evidence>
<dbReference type="SUPFAM" id="SSF81296">
    <property type="entry name" value="E set domains"/>
    <property type="match status" value="1"/>
</dbReference>
<protein>
    <submittedName>
        <fullName evidence="9">Copper resistance protein CopC</fullName>
    </submittedName>
</protein>
<evidence type="ECO:0000256" key="6">
    <source>
        <dbReference type="SAM" id="Phobius"/>
    </source>
</evidence>
<keyword evidence="3 7" id="KW-0732">Signal</keyword>
<dbReference type="InterPro" id="IPR014756">
    <property type="entry name" value="Ig_E-set"/>
</dbReference>
<evidence type="ECO:0000256" key="1">
    <source>
        <dbReference type="ARBA" id="ARBA00004196"/>
    </source>
</evidence>